<keyword evidence="2" id="KW-1185">Reference proteome</keyword>
<name>A0ACC2XV72_9TREE</name>
<organism evidence="1 2">
    <name type="scientific">Naganishia onofrii</name>
    <dbReference type="NCBI Taxonomy" id="1851511"/>
    <lineage>
        <taxon>Eukaryota</taxon>
        <taxon>Fungi</taxon>
        <taxon>Dikarya</taxon>
        <taxon>Basidiomycota</taxon>
        <taxon>Agaricomycotina</taxon>
        <taxon>Tremellomycetes</taxon>
        <taxon>Filobasidiales</taxon>
        <taxon>Filobasidiaceae</taxon>
        <taxon>Naganishia</taxon>
    </lineage>
</organism>
<dbReference type="Proteomes" id="UP001234202">
    <property type="component" value="Unassembled WGS sequence"/>
</dbReference>
<evidence type="ECO:0000313" key="2">
    <source>
        <dbReference type="Proteomes" id="UP001234202"/>
    </source>
</evidence>
<accession>A0ACC2XV72</accession>
<sequence>MATELPIDPVTDSPVFRASLASLEAKTQIIQKKCKSALQAALAVSELLEKLEGAESQLFDTLDELKQQIVKVDSRGKGGHEQSPAEAGVVKDLRAWKMSERMAERQQLETLVTSRVKALQMDLKVKGLSGGGALNTFEDQARTHYQAIGKYLLPSTSSKHDTDRHEARQSAANADYALNMYTMHSQLLWSAPPYSPPCLELGICLNLWLRGVLSEGSAAAPVRSPARPGAIVQSPDPMTPDALAAIDPTPGAPFPGTRRRLRTLSQKASMPTLLTTSPSTANLVIQPLKSVTTIKEQLRQELEYMSYQKQILENAWNEREKQRTQLSTVSADVHQQATQIDNEHTNSKRQSFQSSRPDSLAKSQVVAEASSPVQSKRMRKVGGMGKRLRGMIQSASFSANLSLKTMGEPAHESSQPFSAPRKSMQLDTSSTTSSSQAMARPQPEKRHSFAASSSSRPTSYSSPFLPSPILPANENGFPSDAELFSPSAAQASQAEADASGTDVSKQVYRDLQSRTGNQVLKDELHRESAGRKREGMLWTSGVWEDVATSSNKGGDRKERAKWEHCWVVLAGCKLYEYRDALSRKPELGHGTIDLQFANARQGRDTDRRFTFEIVTPHFGKRMYQTTSYEDMKSWIYAICNAIESNINGTSTLRVAIPNHAHVNNYADDYDQPSPLQSSRIGLGFPSSAKSPLIDSADAVPIDPSWTKAIERRTSFKDAFRSRANLALQSSRSSDDRNKLPGHKRGLSKGSREIQHAHTQSLEIAKASAMRRSRSSLSVPGAGIGFLHPGSRQSSRSSKSSKRSSLVSISDECVLAPAPAVDPSLRTVDPVPFPVMQRSGSFYQLELDDDMRNAVLHADPILTLPETSYHMSPTTYKDTTRELAPSETMTQERFHDALASIPTPSSPSDMALLRKIANQPGNQTCSDCGHPIKGETSQRWATISIHNNPQVLFLCIRCAGVHRSFGTHISKVRSPDLDKWSDEAILTARAWGNSRGNQIWERHKPPGAKPRDDSLAALHEYIENKYVKGIWLSDEDRQFYLNEQAGIAL</sequence>
<comment type="caution">
    <text evidence="1">The sequence shown here is derived from an EMBL/GenBank/DDBJ whole genome shotgun (WGS) entry which is preliminary data.</text>
</comment>
<proteinExistence type="predicted"/>
<dbReference type="EMBL" id="JASBWV010000003">
    <property type="protein sequence ID" value="KAJ9127152.1"/>
    <property type="molecule type" value="Genomic_DNA"/>
</dbReference>
<gene>
    <name evidence="1" type="ORF">QFC24_001389</name>
</gene>
<evidence type="ECO:0000313" key="1">
    <source>
        <dbReference type="EMBL" id="KAJ9127152.1"/>
    </source>
</evidence>
<protein>
    <submittedName>
        <fullName evidence="1">Uncharacterized protein</fullName>
    </submittedName>
</protein>
<reference evidence="1" key="1">
    <citation type="submission" date="2023-04" db="EMBL/GenBank/DDBJ databases">
        <title>Draft Genome sequencing of Naganishia species isolated from polar environments using Oxford Nanopore Technology.</title>
        <authorList>
            <person name="Leo P."/>
            <person name="Venkateswaran K."/>
        </authorList>
    </citation>
    <scope>NUCLEOTIDE SEQUENCE</scope>
    <source>
        <strain evidence="1">DBVPG 5303</strain>
    </source>
</reference>